<dbReference type="AlphaFoldDB" id="A0A7W4ZKA3"/>
<name>A0A7W4ZKA3_9ACTN</name>
<evidence type="ECO:0000256" key="1">
    <source>
        <dbReference type="ARBA" id="ARBA00001933"/>
    </source>
</evidence>
<evidence type="ECO:0000313" key="9">
    <source>
        <dbReference type="Proteomes" id="UP000572907"/>
    </source>
</evidence>
<keyword evidence="3 6" id="KW-0032">Aminotransferase</keyword>
<dbReference type="RefSeq" id="WP_184587333.1">
    <property type="nucleotide sequence ID" value="NZ_BMUP01000001.1"/>
</dbReference>
<sequence>MNTAERVRRIKPSPSTAAAQRVRELKSQGHTILDLTVGEPDFDTPGHVKAAAIEAIEAGETKYTPVNGTPRLRSAIAGKLLERHGLECNDARIAVGGGAKQVIFLALMATLDEGDEVIVPAPYWVSYPDMVRANDGTPVVVDCPEADGFKLTPERLAAAITARTRWVVLNTPGNPTGSAYTPAELHALAQVLLDHPQVRVLTDEIYDEIWYREEDAPSLAAVEPRLAERVFLTNGVSKTYAMTGWRIGYGVGPADLVTAINTLQSQTSSCPSSVSQAAAAAALTGPQDFVRETVRVYRARRDATVKLINDIPGLSCTVPDGGFYLLVNCQGAIGKFTPSGSLIESDEDFARHLLDSGQVAVIHGAAYGAPGYFRISFATSTDVLTEACARIATACAGLSSAPATVPSV</sequence>
<comment type="similarity">
    <text evidence="2 6">Belongs to the class-I pyridoxal-phosphate-dependent aminotransferase family.</text>
</comment>
<dbReference type="Proteomes" id="UP000572907">
    <property type="component" value="Unassembled WGS sequence"/>
</dbReference>
<proteinExistence type="inferred from homology"/>
<gene>
    <name evidence="8" type="ORF">FHS41_000550</name>
</gene>
<keyword evidence="5" id="KW-0663">Pyridoxal phosphate</keyword>
<organism evidence="8 9">
    <name type="scientific">Streptomyces violarus</name>
    <dbReference type="NCBI Taxonomy" id="67380"/>
    <lineage>
        <taxon>Bacteria</taxon>
        <taxon>Bacillati</taxon>
        <taxon>Actinomycetota</taxon>
        <taxon>Actinomycetes</taxon>
        <taxon>Kitasatosporales</taxon>
        <taxon>Streptomycetaceae</taxon>
        <taxon>Streptomyces</taxon>
    </lineage>
</organism>
<dbReference type="Gene3D" id="3.40.640.10">
    <property type="entry name" value="Type I PLP-dependent aspartate aminotransferase-like (Major domain)"/>
    <property type="match status" value="1"/>
</dbReference>
<evidence type="ECO:0000256" key="2">
    <source>
        <dbReference type="ARBA" id="ARBA00007441"/>
    </source>
</evidence>
<evidence type="ECO:0000256" key="6">
    <source>
        <dbReference type="RuleBase" id="RU000481"/>
    </source>
</evidence>
<dbReference type="InterPro" id="IPR015424">
    <property type="entry name" value="PyrdxlP-dep_Trfase"/>
</dbReference>
<dbReference type="PANTHER" id="PTHR46383">
    <property type="entry name" value="ASPARTATE AMINOTRANSFERASE"/>
    <property type="match status" value="1"/>
</dbReference>
<dbReference type="GO" id="GO:0006520">
    <property type="term" value="P:amino acid metabolic process"/>
    <property type="evidence" value="ECO:0007669"/>
    <property type="project" value="InterPro"/>
</dbReference>
<protein>
    <recommendedName>
        <fullName evidence="6">Aminotransferase</fullName>
        <ecNumber evidence="6">2.6.1.-</ecNumber>
    </recommendedName>
</protein>
<comment type="caution">
    <text evidence="8">The sequence shown here is derived from an EMBL/GenBank/DDBJ whole genome shotgun (WGS) entry which is preliminary data.</text>
</comment>
<dbReference type="InterPro" id="IPR015421">
    <property type="entry name" value="PyrdxlP-dep_Trfase_major"/>
</dbReference>
<evidence type="ECO:0000313" key="8">
    <source>
        <dbReference type="EMBL" id="MBB3074081.1"/>
    </source>
</evidence>
<dbReference type="EC" id="2.6.1.-" evidence="6"/>
<dbReference type="PANTHER" id="PTHR46383:SF1">
    <property type="entry name" value="ASPARTATE AMINOTRANSFERASE"/>
    <property type="match status" value="1"/>
</dbReference>
<feature type="domain" description="Aminotransferase class I/classII large" evidence="7">
    <location>
        <begin position="32"/>
        <end position="391"/>
    </location>
</feature>
<reference evidence="8 9" key="1">
    <citation type="submission" date="2020-08" db="EMBL/GenBank/DDBJ databases">
        <title>Genomic Encyclopedia of Type Strains, Phase III (KMG-III): the genomes of soil and plant-associated and newly described type strains.</title>
        <authorList>
            <person name="Whitman W."/>
        </authorList>
    </citation>
    <scope>NUCLEOTIDE SEQUENCE [LARGE SCALE GENOMIC DNA]</scope>
    <source>
        <strain evidence="8 9">CECT 3237</strain>
    </source>
</reference>
<accession>A0A7W4ZKA3</accession>
<dbReference type="InterPro" id="IPR004839">
    <property type="entry name" value="Aminotransferase_I/II_large"/>
</dbReference>
<dbReference type="InterPro" id="IPR050596">
    <property type="entry name" value="AspAT/PAT-like"/>
</dbReference>
<dbReference type="InterPro" id="IPR015422">
    <property type="entry name" value="PyrdxlP-dep_Trfase_small"/>
</dbReference>
<dbReference type="PROSITE" id="PS00105">
    <property type="entry name" value="AA_TRANSFER_CLASS_1"/>
    <property type="match status" value="1"/>
</dbReference>
<dbReference type="EMBL" id="JACHXE010000001">
    <property type="protein sequence ID" value="MBB3074081.1"/>
    <property type="molecule type" value="Genomic_DNA"/>
</dbReference>
<dbReference type="Pfam" id="PF00155">
    <property type="entry name" value="Aminotran_1_2"/>
    <property type="match status" value="1"/>
</dbReference>
<dbReference type="Gene3D" id="3.90.1150.10">
    <property type="entry name" value="Aspartate Aminotransferase, domain 1"/>
    <property type="match status" value="1"/>
</dbReference>
<keyword evidence="9" id="KW-1185">Reference proteome</keyword>
<evidence type="ECO:0000259" key="7">
    <source>
        <dbReference type="Pfam" id="PF00155"/>
    </source>
</evidence>
<dbReference type="SUPFAM" id="SSF53383">
    <property type="entry name" value="PLP-dependent transferases"/>
    <property type="match status" value="1"/>
</dbReference>
<dbReference type="FunFam" id="3.40.640.10:FF:000033">
    <property type="entry name" value="Aspartate aminotransferase"/>
    <property type="match status" value="1"/>
</dbReference>
<dbReference type="NCBIfam" id="NF004769">
    <property type="entry name" value="PRK06107.1"/>
    <property type="match status" value="1"/>
</dbReference>
<dbReference type="GO" id="GO:0008483">
    <property type="term" value="F:transaminase activity"/>
    <property type="evidence" value="ECO:0007669"/>
    <property type="project" value="UniProtKB-KW"/>
</dbReference>
<comment type="cofactor">
    <cofactor evidence="1 6">
        <name>pyridoxal 5'-phosphate</name>
        <dbReference type="ChEBI" id="CHEBI:597326"/>
    </cofactor>
</comment>
<dbReference type="GO" id="GO:0030170">
    <property type="term" value="F:pyridoxal phosphate binding"/>
    <property type="evidence" value="ECO:0007669"/>
    <property type="project" value="InterPro"/>
</dbReference>
<evidence type="ECO:0000256" key="5">
    <source>
        <dbReference type="ARBA" id="ARBA00022898"/>
    </source>
</evidence>
<keyword evidence="4 6" id="KW-0808">Transferase</keyword>
<evidence type="ECO:0000256" key="3">
    <source>
        <dbReference type="ARBA" id="ARBA00022576"/>
    </source>
</evidence>
<dbReference type="InterPro" id="IPR004838">
    <property type="entry name" value="NHTrfase_class1_PyrdxlP-BS"/>
</dbReference>
<dbReference type="CDD" id="cd00609">
    <property type="entry name" value="AAT_like"/>
    <property type="match status" value="1"/>
</dbReference>
<evidence type="ECO:0000256" key="4">
    <source>
        <dbReference type="ARBA" id="ARBA00022679"/>
    </source>
</evidence>